<keyword evidence="2" id="KW-1185">Reference proteome</keyword>
<evidence type="ECO:0000313" key="1">
    <source>
        <dbReference type="EMBL" id="WAX24018.1"/>
    </source>
</evidence>
<proteinExistence type="predicted"/>
<gene>
    <name evidence="1" type="ORF">F5_00002</name>
</gene>
<reference evidence="1 2" key="1">
    <citation type="submission" date="2022-10" db="EMBL/GenBank/DDBJ databases">
        <authorList>
            <person name="Souza D.M."/>
            <person name="Yamada J.K."/>
            <person name="Rosa R.B."/>
            <person name="Janssen L."/>
            <person name="Andrade M."/>
            <person name="Franco R."/>
            <person name="Nagata A.K."/>
            <person name="Ribeiro B.M."/>
        </authorList>
    </citation>
    <scope>NUCLEOTIDE SEQUENCE [LARGE SCALE GENOMIC DNA]</scope>
</reference>
<dbReference type="Proteomes" id="UP001211871">
    <property type="component" value="Segment"/>
</dbReference>
<dbReference type="EMBL" id="OP583591">
    <property type="protein sequence ID" value="WAX24018.1"/>
    <property type="molecule type" value="Genomic_DNA"/>
</dbReference>
<accession>A0AAE9VLR2</accession>
<organism evidence="1 2">
    <name type="scientific">Xanthomonas phage F5</name>
    <dbReference type="NCBI Taxonomy" id="3003369"/>
    <lineage>
        <taxon>Viruses</taxon>
        <taxon>Duplodnaviria</taxon>
        <taxon>Heunggongvirae</taxon>
        <taxon>Uroviricota</taxon>
        <taxon>Caudoviricetes</taxon>
        <taxon>Autographivirales</taxon>
        <taxon>Autonotataviridae</taxon>
        <taxon>Gujervirinae</taxon>
        <taxon>Pradovirus</taxon>
        <taxon>Pradovirus F5</taxon>
    </lineage>
</organism>
<protein>
    <submittedName>
        <fullName evidence="1">Uncharacterized protein</fullName>
    </submittedName>
</protein>
<sequence>MIRIRFSGKFPQAAFDSWYRAIDKHGPDAVSEMTNDGRNYRFTITP</sequence>
<evidence type="ECO:0000313" key="2">
    <source>
        <dbReference type="Proteomes" id="UP001211871"/>
    </source>
</evidence>
<name>A0AAE9VLR2_9CAUD</name>